<proteinExistence type="predicted"/>
<dbReference type="EMBL" id="ABEU02000007">
    <property type="protein sequence ID" value="PNR51360.1"/>
    <property type="molecule type" value="Genomic_DNA"/>
</dbReference>
<dbReference type="EnsemblPlants" id="Pp3c7_18570V3.1">
    <property type="protein sequence ID" value="PAC:32924872.CDS.1"/>
    <property type="gene ID" value="Pp3c7_18570"/>
</dbReference>
<gene>
    <name evidence="1" type="ORF">PHYPA_010546</name>
</gene>
<sequence>MVSRRSFMVSPSITHNLITNHETLVNSGSVSFAAEAHDGYTETHHLWHFLHTPSSK</sequence>
<reference evidence="1 3" key="1">
    <citation type="journal article" date="2008" name="Science">
        <title>The Physcomitrella genome reveals evolutionary insights into the conquest of land by plants.</title>
        <authorList>
            <person name="Rensing S."/>
            <person name="Lang D."/>
            <person name="Zimmer A."/>
            <person name="Terry A."/>
            <person name="Salamov A."/>
            <person name="Shapiro H."/>
            <person name="Nishiyama T."/>
            <person name="Perroud P.-F."/>
            <person name="Lindquist E."/>
            <person name="Kamisugi Y."/>
            <person name="Tanahashi T."/>
            <person name="Sakakibara K."/>
            <person name="Fujita T."/>
            <person name="Oishi K."/>
            <person name="Shin-I T."/>
            <person name="Kuroki Y."/>
            <person name="Toyoda A."/>
            <person name="Suzuki Y."/>
            <person name="Hashimoto A."/>
            <person name="Yamaguchi K."/>
            <person name="Sugano A."/>
            <person name="Kohara Y."/>
            <person name="Fujiyama A."/>
            <person name="Anterola A."/>
            <person name="Aoki S."/>
            <person name="Ashton N."/>
            <person name="Barbazuk W.B."/>
            <person name="Barker E."/>
            <person name="Bennetzen J."/>
            <person name="Bezanilla M."/>
            <person name="Blankenship R."/>
            <person name="Cho S.H."/>
            <person name="Dutcher S."/>
            <person name="Estelle M."/>
            <person name="Fawcett J.A."/>
            <person name="Gundlach H."/>
            <person name="Hanada K."/>
            <person name="Heyl A."/>
            <person name="Hicks K.A."/>
            <person name="Hugh J."/>
            <person name="Lohr M."/>
            <person name="Mayer K."/>
            <person name="Melkozernov A."/>
            <person name="Murata T."/>
            <person name="Nelson D."/>
            <person name="Pils B."/>
            <person name="Prigge M."/>
            <person name="Reiss B."/>
            <person name="Renner T."/>
            <person name="Rombauts S."/>
            <person name="Rushton P."/>
            <person name="Sanderfoot A."/>
            <person name="Schween G."/>
            <person name="Shiu S.-H."/>
            <person name="Stueber K."/>
            <person name="Theodoulou F.L."/>
            <person name="Tu H."/>
            <person name="Van de Peer Y."/>
            <person name="Verrier P.J."/>
            <person name="Waters E."/>
            <person name="Wood A."/>
            <person name="Yang L."/>
            <person name="Cove D."/>
            <person name="Cuming A."/>
            <person name="Hasebe M."/>
            <person name="Lucas S."/>
            <person name="Mishler D.B."/>
            <person name="Reski R."/>
            <person name="Grigoriev I."/>
            <person name="Quatrano R.S."/>
            <person name="Boore J.L."/>
        </authorList>
    </citation>
    <scope>NUCLEOTIDE SEQUENCE [LARGE SCALE GENOMIC DNA]</scope>
    <source>
        <strain evidence="2 3">cv. Gransden 2004</strain>
    </source>
</reference>
<name>A0A2K1KC59_PHYPA</name>
<dbReference type="Proteomes" id="UP000006727">
    <property type="component" value="Chromosome 7"/>
</dbReference>
<evidence type="ECO:0000313" key="1">
    <source>
        <dbReference type="EMBL" id="PNR51360.1"/>
    </source>
</evidence>
<reference evidence="2" key="3">
    <citation type="submission" date="2020-12" db="UniProtKB">
        <authorList>
            <consortium name="EnsemblPlants"/>
        </authorList>
    </citation>
    <scope>IDENTIFICATION</scope>
</reference>
<protein>
    <submittedName>
        <fullName evidence="1 2">Uncharacterized protein</fullName>
    </submittedName>
</protein>
<organism evidence="1">
    <name type="scientific">Physcomitrium patens</name>
    <name type="common">Spreading-leaved earth moss</name>
    <name type="synonym">Physcomitrella patens</name>
    <dbReference type="NCBI Taxonomy" id="3218"/>
    <lineage>
        <taxon>Eukaryota</taxon>
        <taxon>Viridiplantae</taxon>
        <taxon>Streptophyta</taxon>
        <taxon>Embryophyta</taxon>
        <taxon>Bryophyta</taxon>
        <taxon>Bryophytina</taxon>
        <taxon>Bryopsida</taxon>
        <taxon>Funariidae</taxon>
        <taxon>Funariales</taxon>
        <taxon>Funariaceae</taxon>
        <taxon>Physcomitrium</taxon>
    </lineage>
</organism>
<evidence type="ECO:0000313" key="2">
    <source>
        <dbReference type="EnsemblPlants" id="PAC:32924872.CDS.1"/>
    </source>
</evidence>
<reference evidence="1 3" key="2">
    <citation type="journal article" date="2018" name="Plant J.">
        <title>The Physcomitrella patens chromosome-scale assembly reveals moss genome structure and evolution.</title>
        <authorList>
            <person name="Lang D."/>
            <person name="Ullrich K.K."/>
            <person name="Murat F."/>
            <person name="Fuchs J."/>
            <person name="Jenkins J."/>
            <person name="Haas F.B."/>
            <person name="Piednoel M."/>
            <person name="Gundlach H."/>
            <person name="Van Bel M."/>
            <person name="Meyberg R."/>
            <person name="Vives C."/>
            <person name="Morata J."/>
            <person name="Symeonidi A."/>
            <person name="Hiss M."/>
            <person name="Muchero W."/>
            <person name="Kamisugi Y."/>
            <person name="Saleh O."/>
            <person name="Blanc G."/>
            <person name="Decker E.L."/>
            <person name="van Gessel N."/>
            <person name="Grimwood J."/>
            <person name="Hayes R.D."/>
            <person name="Graham S.W."/>
            <person name="Gunter L.E."/>
            <person name="McDaniel S.F."/>
            <person name="Hoernstein S.N.W."/>
            <person name="Larsson A."/>
            <person name="Li F.W."/>
            <person name="Perroud P.F."/>
            <person name="Phillips J."/>
            <person name="Ranjan P."/>
            <person name="Rokshar D.S."/>
            <person name="Rothfels C.J."/>
            <person name="Schneider L."/>
            <person name="Shu S."/>
            <person name="Stevenson D.W."/>
            <person name="Thummler F."/>
            <person name="Tillich M."/>
            <person name="Villarreal Aguilar J.C."/>
            <person name="Widiez T."/>
            <person name="Wong G.K."/>
            <person name="Wymore A."/>
            <person name="Zhang Y."/>
            <person name="Zimmer A.D."/>
            <person name="Quatrano R.S."/>
            <person name="Mayer K.F.X."/>
            <person name="Goodstein D."/>
            <person name="Casacuberta J.M."/>
            <person name="Vandepoele K."/>
            <person name="Reski R."/>
            <person name="Cuming A.C."/>
            <person name="Tuskan G.A."/>
            <person name="Maumus F."/>
            <person name="Salse J."/>
            <person name="Schmutz J."/>
            <person name="Rensing S.A."/>
        </authorList>
    </citation>
    <scope>NUCLEOTIDE SEQUENCE [LARGE SCALE GENOMIC DNA]</scope>
    <source>
        <strain evidence="2 3">cv. Gransden 2004</strain>
    </source>
</reference>
<dbReference type="Gramene" id="Pp3c7_18570V3.1">
    <property type="protein sequence ID" value="PAC:32924872.CDS.1"/>
    <property type="gene ID" value="Pp3c7_18570"/>
</dbReference>
<evidence type="ECO:0000313" key="3">
    <source>
        <dbReference type="Proteomes" id="UP000006727"/>
    </source>
</evidence>
<keyword evidence="3" id="KW-1185">Reference proteome</keyword>
<accession>A0A2K1KC59</accession>
<dbReference type="AlphaFoldDB" id="A0A2K1KC59"/>